<proteinExistence type="predicted"/>
<accession>A0A0E9RGQ1</accession>
<reference evidence="2" key="2">
    <citation type="journal article" date="2015" name="Fish Shellfish Immunol.">
        <title>Early steps in the European eel (Anguilla anguilla)-Vibrio vulnificus interaction in the gills: Role of the RtxA13 toxin.</title>
        <authorList>
            <person name="Callol A."/>
            <person name="Pajuelo D."/>
            <person name="Ebbesson L."/>
            <person name="Teles M."/>
            <person name="MacKenzie S."/>
            <person name="Amaro C."/>
        </authorList>
    </citation>
    <scope>NUCLEOTIDE SEQUENCE</scope>
</reference>
<keyword evidence="1" id="KW-0732">Signal</keyword>
<evidence type="ECO:0000256" key="1">
    <source>
        <dbReference type="SAM" id="SignalP"/>
    </source>
</evidence>
<protein>
    <submittedName>
        <fullName evidence="2">Uncharacterized protein</fullName>
    </submittedName>
</protein>
<reference evidence="2" key="1">
    <citation type="submission" date="2014-11" db="EMBL/GenBank/DDBJ databases">
        <authorList>
            <person name="Amaro Gonzalez C."/>
        </authorList>
    </citation>
    <scope>NUCLEOTIDE SEQUENCE</scope>
</reference>
<dbReference type="AlphaFoldDB" id="A0A0E9RGQ1"/>
<evidence type="ECO:0000313" key="2">
    <source>
        <dbReference type="EMBL" id="JAH27982.1"/>
    </source>
</evidence>
<dbReference type="EMBL" id="GBXM01080595">
    <property type="protein sequence ID" value="JAH27982.1"/>
    <property type="molecule type" value="Transcribed_RNA"/>
</dbReference>
<organism evidence="2">
    <name type="scientific">Anguilla anguilla</name>
    <name type="common">European freshwater eel</name>
    <name type="synonym">Muraena anguilla</name>
    <dbReference type="NCBI Taxonomy" id="7936"/>
    <lineage>
        <taxon>Eukaryota</taxon>
        <taxon>Metazoa</taxon>
        <taxon>Chordata</taxon>
        <taxon>Craniata</taxon>
        <taxon>Vertebrata</taxon>
        <taxon>Euteleostomi</taxon>
        <taxon>Actinopterygii</taxon>
        <taxon>Neopterygii</taxon>
        <taxon>Teleostei</taxon>
        <taxon>Anguilliformes</taxon>
        <taxon>Anguillidae</taxon>
        <taxon>Anguilla</taxon>
    </lineage>
</organism>
<name>A0A0E9RGQ1_ANGAN</name>
<feature type="chain" id="PRO_5002431657" evidence="1">
    <location>
        <begin position="33"/>
        <end position="45"/>
    </location>
</feature>
<feature type="signal peptide" evidence="1">
    <location>
        <begin position="1"/>
        <end position="32"/>
    </location>
</feature>
<sequence>MYYLLPAREFFLATVVLGLLLEGSAPASPAQAQMPVKLLCDNALS</sequence>